<dbReference type="KEGG" id="abae:CL176_01275"/>
<sequence>MGDNSVDGSLPSANQLVALSGQGEYLIFQRKFPLFYTRHEINNLLYEVDTFGESLDLNQEVAPESLATEKCIRWELYECCRPLARL</sequence>
<dbReference type="AlphaFoldDB" id="A0A347WI48"/>
<dbReference type="EMBL" id="CP023434">
    <property type="protein sequence ID" value="AXY24755.1"/>
    <property type="molecule type" value="Genomic_DNA"/>
</dbReference>
<protein>
    <submittedName>
        <fullName evidence="1">Uncharacterized protein</fullName>
    </submittedName>
</protein>
<name>A0A347WI48_9LACT</name>
<dbReference type="Proteomes" id="UP000263232">
    <property type="component" value="Chromosome"/>
</dbReference>
<gene>
    <name evidence="1" type="ORF">CL176_01275</name>
</gene>
<keyword evidence="2" id="KW-1185">Reference proteome</keyword>
<proteinExistence type="predicted"/>
<reference evidence="1 2" key="1">
    <citation type="submission" date="2017-09" db="EMBL/GenBank/DDBJ databases">
        <title>Complete genome sequence of Oxytococcus suis strain ZY16052.</title>
        <authorList>
            <person name="Li F."/>
        </authorList>
    </citation>
    <scope>NUCLEOTIDE SEQUENCE [LARGE SCALE GENOMIC DNA]</scope>
    <source>
        <strain evidence="1 2">ZY16052</strain>
    </source>
</reference>
<organism evidence="1 2">
    <name type="scientific">Suicoccus acidiformans</name>
    <dbReference type="NCBI Taxonomy" id="2036206"/>
    <lineage>
        <taxon>Bacteria</taxon>
        <taxon>Bacillati</taxon>
        <taxon>Bacillota</taxon>
        <taxon>Bacilli</taxon>
        <taxon>Lactobacillales</taxon>
        <taxon>Aerococcaceae</taxon>
        <taxon>Suicoccus</taxon>
    </lineage>
</organism>
<evidence type="ECO:0000313" key="1">
    <source>
        <dbReference type="EMBL" id="AXY24755.1"/>
    </source>
</evidence>
<accession>A0A347WI48</accession>
<evidence type="ECO:0000313" key="2">
    <source>
        <dbReference type="Proteomes" id="UP000263232"/>
    </source>
</evidence>